<evidence type="ECO:0000313" key="2">
    <source>
        <dbReference type="Proteomes" id="UP001152795"/>
    </source>
</evidence>
<name>A0A6S7JHC7_PARCT</name>
<comment type="caution">
    <text evidence="1">The sequence shown here is derived from an EMBL/GenBank/DDBJ whole genome shotgun (WGS) entry which is preliminary data.</text>
</comment>
<dbReference type="Proteomes" id="UP001152795">
    <property type="component" value="Unassembled WGS sequence"/>
</dbReference>
<keyword evidence="2" id="KW-1185">Reference proteome</keyword>
<dbReference type="AlphaFoldDB" id="A0A6S7JHC7"/>
<evidence type="ECO:0000313" key="1">
    <source>
        <dbReference type="EMBL" id="CAB4016132.1"/>
    </source>
</evidence>
<protein>
    <submittedName>
        <fullName evidence="1">Uncharacterized protein</fullName>
    </submittedName>
</protein>
<proteinExistence type="predicted"/>
<reference evidence="1" key="1">
    <citation type="submission" date="2020-04" db="EMBL/GenBank/DDBJ databases">
        <authorList>
            <person name="Alioto T."/>
            <person name="Alioto T."/>
            <person name="Gomez Garrido J."/>
        </authorList>
    </citation>
    <scope>NUCLEOTIDE SEQUENCE</scope>
    <source>
        <strain evidence="1">A484AB</strain>
    </source>
</reference>
<sequence length="115" mass="13747">MCGSFLHPLTCGLARGVAWQVSAQVDVDENLKCEENETRKNYLVRLLRERYDRFTVIFQCYKENFTVDFKRFQSIFPPLREKFSRWNHRKIAERNQYTTMFNIEAWNKLSPGDAS</sequence>
<gene>
    <name evidence="1" type="ORF">PACLA_8A077779</name>
</gene>
<organism evidence="1 2">
    <name type="scientific">Paramuricea clavata</name>
    <name type="common">Red gorgonian</name>
    <name type="synonym">Violescent sea-whip</name>
    <dbReference type="NCBI Taxonomy" id="317549"/>
    <lineage>
        <taxon>Eukaryota</taxon>
        <taxon>Metazoa</taxon>
        <taxon>Cnidaria</taxon>
        <taxon>Anthozoa</taxon>
        <taxon>Octocorallia</taxon>
        <taxon>Malacalcyonacea</taxon>
        <taxon>Plexauridae</taxon>
        <taxon>Paramuricea</taxon>
    </lineage>
</organism>
<dbReference type="EMBL" id="CACRXK020008985">
    <property type="protein sequence ID" value="CAB4016132.1"/>
    <property type="molecule type" value="Genomic_DNA"/>
</dbReference>
<accession>A0A6S7JHC7</accession>